<protein>
    <submittedName>
        <fullName evidence="2">FluG domain-containing protein</fullName>
    </submittedName>
</protein>
<name>A0A167PQH2_CORDF</name>
<evidence type="ECO:0000313" key="3">
    <source>
        <dbReference type="Proteomes" id="UP000076881"/>
    </source>
</evidence>
<dbReference type="EMBL" id="AZHF01000032">
    <property type="protein sequence ID" value="OAA56922.1"/>
    <property type="molecule type" value="Genomic_DNA"/>
</dbReference>
<dbReference type="InterPro" id="IPR021842">
    <property type="entry name" value="DUF3435"/>
</dbReference>
<feature type="region of interest" description="Disordered" evidence="1">
    <location>
        <begin position="613"/>
        <end position="642"/>
    </location>
</feature>
<accession>A0A167PQH2</accession>
<comment type="caution">
    <text evidence="2">The sequence shown here is derived from an EMBL/GenBank/DDBJ whole genome shotgun (WGS) entry which is preliminary data.</text>
</comment>
<evidence type="ECO:0000313" key="2">
    <source>
        <dbReference type="EMBL" id="OAA56922.1"/>
    </source>
</evidence>
<sequence>MAGRQTLPYKFAPAGHIDDFFEFFEAQQREQPQKPARFSIEQHAIHREMVEDSHFVKYCEAQQFPDWRDELQNLTLAKLLDFFYFVCDRYKLTSQGSLDYYIRGFQQLHMTVTARKVDGNFMWRLYQYERAVLIPLFNLRTPNADGKPVSSKGCLLSLLVFNFAYDNGTFQGERMRVQLDSIYKLLHYNGVRAGELVDSEKKYPLDNSRQILFGNKVGRKPNRPLDLSVSKEKIWKEVEAALNQEPACRDRPRALCYEDILLMKVRHPHTGKSILAMAIKFTHHKGADRKLKPLIVLFTPTRKLVWDLIIMILSLALRDKAFDAQGLENARSVLSLVVWGPTECMEFRWKREKLKTPIFRRIKNGEVSETEAMSYGDLNDAMGRQSLDAGNEKKWTAKFGRRAAGNAVNGDASNAVRDQMLRHNEKFFTFSSAYLNEFLAFDCQNAFLEEPKEDKLISLFAHVSLTRDPRAGKNIVPDKLWANVRPTPKILELKDKRAFLKGGQYQLTDNIHEVEIRQLTAEIGALESKQRAEITQVYRKYYFYKRPTWDIEAQLRGEAEEAFEMPAIDLALPERQRVAEILCEQSEAWTEDESFEKQVELIDQLVALCGKKEPRRSKSSQQVHTEPEIGQGPSERKPPQALGQAPEIDLFPLQLKGELRSKCICPDCIGDSMMTIDARRFEWCRPTILNDHFDDKHLPAREAAAQRGDAMWCSHPKCSQLEFEHLDEFRLHVKEIHGLTLRSSAQAEGRKKKRDERRQKARRGK</sequence>
<feature type="compositionally biased region" description="Basic residues" evidence="1">
    <location>
        <begin position="750"/>
        <end position="765"/>
    </location>
</feature>
<keyword evidence="3" id="KW-1185">Reference proteome</keyword>
<evidence type="ECO:0000256" key="1">
    <source>
        <dbReference type="SAM" id="MobiDB-lite"/>
    </source>
</evidence>
<dbReference type="OrthoDB" id="4860140at2759"/>
<dbReference type="STRING" id="1081108.A0A167PQH2"/>
<gene>
    <name evidence="2" type="ORF">LEL_10941</name>
</gene>
<reference evidence="2 3" key="1">
    <citation type="journal article" date="2016" name="Genome Biol. Evol.">
        <title>Divergent and convergent evolution of fungal pathogenicity.</title>
        <authorList>
            <person name="Shang Y."/>
            <person name="Xiao G."/>
            <person name="Zheng P."/>
            <person name="Cen K."/>
            <person name="Zhan S."/>
            <person name="Wang C."/>
        </authorList>
    </citation>
    <scope>NUCLEOTIDE SEQUENCE [LARGE SCALE GENOMIC DNA]</scope>
    <source>
        <strain evidence="2 3">RCEF 1005</strain>
    </source>
</reference>
<dbReference type="Pfam" id="PF11917">
    <property type="entry name" value="DUF3435"/>
    <property type="match status" value="1"/>
</dbReference>
<dbReference type="Proteomes" id="UP000076881">
    <property type="component" value="Unassembled WGS sequence"/>
</dbReference>
<dbReference type="PANTHER" id="PTHR37535">
    <property type="entry name" value="FLUG DOMAIN PROTEIN"/>
    <property type="match status" value="1"/>
</dbReference>
<dbReference type="AlphaFoldDB" id="A0A167PQH2"/>
<organism evidence="2 3">
    <name type="scientific">Akanthomyces lecanii RCEF 1005</name>
    <dbReference type="NCBI Taxonomy" id="1081108"/>
    <lineage>
        <taxon>Eukaryota</taxon>
        <taxon>Fungi</taxon>
        <taxon>Dikarya</taxon>
        <taxon>Ascomycota</taxon>
        <taxon>Pezizomycotina</taxon>
        <taxon>Sordariomycetes</taxon>
        <taxon>Hypocreomycetidae</taxon>
        <taxon>Hypocreales</taxon>
        <taxon>Cordycipitaceae</taxon>
        <taxon>Akanthomyces</taxon>
        <taxon>Cordyceps confragosa</taxon>
    </lineage>
</organism>
<feature type="region of interest" description="Disordered" evidence="1">
    <location>
        <begin position="742"/>
        <end position="765"/>
    </location>
</feature>
<proteinExistence type="predicted"/>
<dbReference type="PANTHER" id="PTHR37535:SF4">
    <property type="entry name" value="FLUG DOMAIN-CONTAINING PROTEIN"/>
    <property type="match status" value="1"/>
</dbReference>